<feature type="domain" description="Putative DNA-binding" evidence="1">
    <location>
        <begin position="11"/>
        <end position="96"/>
    </location>
</feature>
<keyword evidence="4" id="KW-1185">Reference proteome</keyword>
<reference evidence="3 4" key="1">
    <citation type="submission" date="2016-10" db="EMBL/GenBank/DDBJ databases">
        <authorList>
            <person name="de Groot N.N."/>
        </authorList>
    </citation>
    <scope>NUCLEOTIDE SEQUENCE [LARGE SCALE GENOMIC DNA]</scope>
    <source>
        <strain evidence="3 4">DSM 6059</strain>
    </source>
</reference>
<evidence type="ECO:0000313" key="3">
    <source>
        <dbReference type="EMBL" id="SFC29264.1"/>
    </source>
</evidence>
<gene>
    <name evidence="3" type="ORF">SAMN02745724_01316</name>
</gene>
<dbReference type="STRING" id="1123010.SAMN02745724_01316"/>
<evidence type="ECO:0000259" key="2">
    <source>
        <dbReference type="Pfam" id="PF22106"/>
    </source>
</evidence>
<dbReference type="AlphaFoldDB" id="A0A1I1HZA6"/>
<dbReference type="Pfam" id="PF22106">
    <property type="entry name" value="NGO1945_C"/>
    <property type="match status" value="1"/>
</dbReference>
<proteinExistence type="predicted"/>
<feature type="domain" description="NGO1945-like C-terminal" evidence="2">
    <location>
        <begin position="148"/>
        <end position="240"/>
    </location>
</feature>
<accession>A0A1I1HZA6</accession>
<dbReference type="InterPro" id="IPR018640">
    <property type="entry name" value="DUF2063"/>
</dbReference>
<organism evidence="3 4">
    <name type="scientific">Pseudoalteromonas denitrificans DSM 6059</name>
    <dbReference type="NCBI Taxonomy" id="1123010"/>
    <lineage>
        <taxon>Bacteria</taxon>
        <taxon>Pseudomonadati</taxon>
        <taxon>Pseudomonadota</taxon>
        <taxon>Gammaproteobacteria</taxon>
        <taxon>Alteromonadales</taxon>
        <taxon>Pseudoalteromonadaceae</taxon>
        <taxon>Pseudoalteromonas</taxon>
    </lineage>
</organism>
<dbReference type="EMBL" id="FOLO01000007">
    <property type="protein sequence ID" value="SFC29264.1"/>
    <property type="molecule type" value="Genomic_DNA"/>
</dbReference>
<dbReference type="InterPro" id="IPR054098">
    <property type="entry name" value="NGO1945-like_C"/>
</dbReference>
<evidence type="ECO:0000259" key="1">
    <source>
        <dbReference type="Pfam" id="PF09836"/>
    </source>
</evidence>
<dbReference type="Gene3D" id="3.90.930.50">
    <property type="match status" value="1"/>
</dbReference>
<evidence type="ECO:0000313" key="4">
    <source>
        <dbReference type="Proteomes" id="UP000198862"/>
    </source>
</evidence>
<dbReference type="InterPro" id="IPR044922">
    <property type="entry name" value="DUF2063_N_sf"/>
</dbReference>
<protein>
    <submittedName>
        <fullName evidence="3">Uncharacterized protein</fullName>
    </submittedName>
</protein>
<dbReference type="Proteomes" id="UP000198862">
    <property type="component" value="Unassembled WGS sequence"/>
</dbReference>
<dbReference type="Gene3D" id="1.10.150.690">
    <property type="entry name" value="DUF2063"/>
    <property type="match status" value="1"/>
</dbReference>
<sequence>MSSKEIDFKDIQAQFMAHIRNPLNTSVPSDVEPRRMAIYSDLFFNNIEGFVASAFPVLKSLYEDKAWVTLVRQFFIEHDCETPYFLEISQEFIAFLSNEYQMKPSDPDFMLELAHYEWVELDISIRDQNEKELTFEVEYLESTALFLSSLSWSLSYQYPVHHISIDYQPENAPDEPSYIIVFRDSGDEVRFIAINAMTALMLQIITEHPGIIFETLCDQIHIQAQGLALNVIKQGAISVLISLAEKGILVTKI</sequence>
<name>A0A1I1HZA6_9GAMM</name>
<dbReference type="Pfam" id="PF09836">
    <property type="entry name" value="DUF2063"/>
    <property type="match status" value="1"/>
</dbReference>